<feature type="compositionally biased region" description="Polar residues" evidence="2">
    <location>
        <begin position="108"/>
        <end position="120"/>
    </location>
</feature>
<organism evidence="5 6">
    <name type="scientific">Berryella intestinalis</name>
    <dbReference type="NCBI Taxonomy" id="1531429"/>
    <lineage>
        <taxon>Bacteria</taxon>
        <taxon>Bacillati</taxon>
        <taxon>Actinomycetota</taxon>
        <taxon>Coriobacteriia</taxon>
        <taxon>Eggerthellales</taxon>
        <taxon>Eggerthellaceae</taxon>
        <taxon>Berryella</taxon>
    </lineage>
</organism>
<dbReference type="OrthoDB" id="3240463at2"/>
<proteinExistence type="predicted"/>
<evidence type="ECO:0000256" key="2">
    <source>
        <dbReference type="SAM" id="MobiDB-lite"/>
    </source>
</evidence>
<keyword evidence="1" id="KW-0732">Signal</keyword>
<evidence type="ECO:0000313" key="5">
    <source>
        <dbReference type="EMBL" id="AJC12698.1"/>
    </source>
</evidence>
<dbReference type="AlphaFoldDB" id="A0A0A8B7A6"/>
<feature type="domain" description="DUF5067" evidence="4">
    <location>
        <begin position="117"/>
        <end position="230"/>
    </location>
</feature>
<evidence type="ECO:0000256" key="3">
    <source>
        <dbReference type="SAM" id="Phobius"/>
    </source>
</evidence>
<dbReference type="EMBL" id="CP009302">
    <property type="protein sequence ID" value="AJC12698.1"/>
    <property type="molecule type" value="Genomic_DNA"/>
</dbReference>
<protein>
    <recommendedName>
        <fullName evidence="4">DUF5067 domain-containing protein</fullName>
    </recommendedName>
</protein>
<keyword evidence="3" id="KW-1133">Transmembrane helix</keyword>
<evidence type="ECO:0000259" key="4">
    <source>
        <dbReference type="Pfam" id="PF16729"/>
    </source>
</evidence>
<keyword evidence="3" id="KW-0812">Transmembrane</keyword>
<dbReference type="KEGG" id="cbac:JI75_08590"/>
<sequence length="250" mass="26036">MEQLGFAPDQRPEPTGTSGSAIAALVLGVLALASSFIPIVNNLSFIFAIVGIILAIVGLVGINKGKKTGKGLAVAAAIVNVLAVVIVIATQSLYSAAIDKAMESTQVENVSEQASTPSGSTAGGESAEKADSSNKTKYQVTIDGSELIQDYSGKNAIVVTYTWKNMTDDSTSFLANVTARAFQNGVQLDSAMVRDLDSSKSLSQVKPGAEITVKQAYELTDASEVTVEVSPLISLNGDKDILVTKNFSVE</sequence>
<name>A0A0A8B7A6_9ACTN</name>
<evidence type="ECO:0000313" key="6">
    <source>
        <dbReference type="Proteomes" id="UP000031121"/>
    </source>
</evidence>
<dbReference type="InterPro" id="IPR029050">
    <property type="entry name" value="Immunoprotect_excell_Ig-like"/>
</dbReference>
<reference evidence="6" key="1">
    <citation type="submission" date="2014-08" db="EMBL/GenBank/DDBJ databases">
        <title>Coriobacteriaceae sp. complete genome.</title>
        <authorList>
            <person name="Looft T."/>
            <person name="Bayles D.O."/>
            <person name="Stanton T.B."/>
        </authorList>
    </citation>
    <scope>NUCLEOTIDE SEQUENCE [LARGE SCALE GENOMIC DNA]</scope>
    <source>
        <strain evidence="6">68-1-3</strain>
    </source>
</reference>
<feature type="transmembrane region" description="Helical" evidence="3">
    <location>
        <begin position="74"/>
        <end position="94"/>
    </location>
</feature>
<dbReference type="Gene3D" id="2.60.40.1240">
    <property type="match status" value="1"/>
</dbReference>
<evidence type="ECO:0000256" key="1">
    <source>
        <dbReference type="ARBA" id="ARBA00022729"/>
    </source>
</evidence>
<feature type="region of interest" description="Disordered" evidence="2">
    <location>
        <begin position="108"/>
        <end position="135"/>
    </location>
</feature>
<feature type="transmembrane region" description="Helical" evidence="3">
    <location>
        <begin position="21"/>
        <end position="39"/>
    </location>
</feature>
<keyword evidence="3" id="KW-0472">Membrane</keyword>
<dbReference type="HOGENOM" id="CLU_086278_0_0_11"/>
<gene>
    <name evidence="5" type="ORF">JI75_08590</name>
</gene>
<feature type="transmembrane region" description="Helical" evidence="3">
    <location>
        <begin position="45"/>
        <end position="62"/>
    </location>
</feature>
<dbReference type="RefSeq" id="WP_039690131.1">
    <property type="nucleotide sequence ID" value="NZ_CP009302.1"/>
</dbReference>
<dbReference type="Proteomes" id="UP000031121">
    <property type="component" value="Chromosome"/>
</dbReference>
<keyword evidence="6" id="KW-1185">Reference proteome</keyword>
<reference evidence="5 6" key="2">
    <citation type="journal article" date="2015" name="Genome Announc.">
        <title>Complete Genome Sequence of Coriobacteriaceae Strain 68-1-3, a Novel Mucus-Degrading Isolate from the Swine Intestinal Tract.</title>
        <authorList>
            <person name="Looft T."/>
            <person name="Bayles D.O."/>
            <person name="Alt D.P."/>
            <person name="Stanton T.B."/>
        </authorList>
    </citation>
    <scope>NUCLEOTIDE SEQUENCE [LARGE SCALE GENOMIC DNA]</scope>
    <source>
        <strain evidence="5 6">68-1-3</strain>
    </source>
</reference>
<dbReference type="Pfam" id="PF16729">
    <property type="entry name" value="DUF5067"/>
    <property type="match status" value="1"/>
</dbReference>
<accession>A0A0A8B7A6</accession>
<dbReference type="InterPro" id="IPR031989">
    <property type="entry name" value="DUF5067"/>
</dbReference>
<dbReference type="STRING" id="1531429.JI75_08590"/>